<evidence type="ECO:0000313" key="3">
    <source>
        <dbReference type="EMBL" id="GMK46894.1"/>
    </source>
</evidence>
<sequence>MKKNMDEITKWYVKNRPVFEKLAGKVESIIREVLDSANVSYYTVTSRAKEIDSFISKASDSKYKDPIREIKDLAGIRVITFVKSEVDSCSNIIQPLFEIDPEHSTDKSKELGDDKVGYRSLHFVAKLTNQRLELPEYQVFKDLQFEIQIRTILEHAWADISHTKNYKFNGVLPPDNDIKRRFSLAAATLELVDREFNAISQEISEYQTEVKAKTSRDELDIDINSTSLMNYLSLKFRDFIEDYQLSADFNQGDALIIEELKDYGITRLSELNGIISRDLGTYVEYSNNYLGLLRQIMVINDAEKYFKDAWNRHWDGVEEDYLDYLKSIGINNIEDILRKYGIKVDGFFIDPEDADFEFDLEDFEDEETS</sequence>
<keyword evidence="4" id="KW-1185">Reference proteome</keyword>
<protein>
    <recommendedName>
        <fullName evidence="2">RelA/SpoT domain-containing protein</fullName>
    </recommendedName>
</protein>
<dbReference type="CDD" id="cd05399">
    <property type="entry name" value="NT_Rel-Spo_like"/>
    <property type="match status" value="1"/>
</dbReference>
<organism evidence="3 4">
    <name type="scientific">Paenibacillus glycanilyticus</name>
    <dbReference type="NCBI Taxonomy" id="126569"/>
    <lineage>
        <taxon>Bacteria</taxon>
        <taxon>Bacillati</taxon>
        <taxon>Bacillota</taxon>
        <taxon>Bacilli</taxon>
        <taxon>Bacillales</taxon>
        <taxon>Paenibacillaceae</taxon>
        <taxon>Paenibacillus</taxon>
    </lineage>
</organism>
<evidence type="ECO:0000256" key="1">
    <source>
        <dbReference type="ARBA" id="ARBA00004976"/>
    </source>
</evidence>
<dbReference type="Gene3D" id="3.30.460.10">
    <property type="entry name" value="Beta Polymerase, domain 2"/>
    <property type="match status" value="1"/>
</dbReference>
<dbReference type="InterPro" id="IPR043519">
    <property type="entry name" value="NT_sf"/>
</dbReference>
<evidence type="ECO:0000313" key="4">
    <source>
        <dbReference type="Proteomes" id="UP001285921"/>
    </source>
</evidence>
<name>A0ABQ6NQS2_9BACL</name>
<dbReference type="RefSeq" id="WP_317981036.1">
    <property type="nucleotide sequence ID" value="NZ_BTCL01000015.1"/>
</dbReference>
<dbReference type="SUPFAM" id="SSF81301">
    <property type="entry name" value="Nucleotidyltransferase"/>
    <property type="match status" value="1"/>
</dbReference>
<comment type="caution">
    <text evidence="3">The sequence shown here is derived from an EMBL/GenBank/DDBJ whole genome shotgun (WGS) entry which is preliminary data.</text>
</comment>
<dbReference type="Gene3D" id="1.10.287.860">
    <property type="entry name" value="Nucleotidyltransferase"/>
    <property type="match status" value="1"/>
</dbReference>
<proteinExistence type="predicted"/>
<dbReference type="EMBL" id="BTCL01000015">
    <property type="protein sequence ID" value="GMK46894.1"/>
    <property type="molecule type" value="Genomic_DNA"/>
</dbReference>
<dbReference type="Pfam" id="PF04607">
    <property type="entry name" value="RelA_SpoT"/>
    <property type="match status" value="1"/>
</dbReference>
<accession>A0ABQ6NQS2</accession>
<gene>
    <name evidence="3" type="ORF">PghCCS26_40230</name>
</gene>
<feature type="domain" description="RelA/SpoT" evidence="2">
    <location>
        <begin position="46"/>
        <end position="172"/>
    </location>
</feature>
<dbReference type="PANTHER" id="PTHR41773">
    <property type="entry name" value="GTP PYROPHOSPHATASE-RELATED"/>
    <property type="match status" value="1"/>
</dbReference>
<evidence type="ECO:0000259" key="2">
    <source>
        <dbReference type="SMART" id="SM00954"/>
    </source>
</evidence>
<reference evidence="3 4" key="1">
    <citation type="submission" date="2023-05" db="EMBL/GenBank/DDBJ databases">
        <title>Draft genome of Paenibacillus sp. CCS26.</title>
        <authorList>
            <person name="Akita H."/>
            <person name="Shinto Y."/>
            <person name="Kimura Z."/>
        </authorList>
    </citation>
    <scope>NUCLEOTIDE SEQUENCE [LARGE SCALE GENOMIC DNA]</scope>
    <source>
        <strain evidence="3 4">CCS26</strain>
    </source>
</reference>
<dbReference type="PANTHER" id="PTHR41773:SF1">
    <property type="entry name" value="RELA_SPOT DOMAIN-CONTAINING PROTEIN"/>
    <property type="match status" value="1"/>
</dbReference>
<dbReference type="SMART" id="SM00954">
    <property type="entry name" value="RelA_SpoT"/>
    <property type="match status" value="1"/>
</dbReference>
<dbReference type="Proteomes" id="UP001285921">
    <property type="component" value="Unassembled WGS sequence"/>
</dbReference>
<comment type="pathway">
    <text evidence="1">Purine metabolism; ppGpp biosynthesis; ppGpp from GTP: step 1/2.</text>
</comment>
<dbReference type="InterPro" id="IPR007685">
    <property type="entry name" value="RelA_SpoT"/>
</dbReference>